<comment type="caution">
    <text evidence="2">The sequence shown here is derived from an EMBL/GenBank/DDBJ whole genome shotgun (WGS) entry which is preliminary data.</text>
</comment>
<feature type="signal peptide" evidence="1">
    <location>
        <begin position="1"/>
        <end position="16"/>
    </location>
</feature>
<accession>A0ABR4DQ03</accession>
<gene>
    <name evidence="2" type="ORF">VTJ83DRAFT_1402</name>
</gene>
<evidence type="ECO:0000313" key="2">
    <source>
        <dbReference type="EMBL" id="KAL2272031.1"/>
    </source>
</evidence>
<dbReference type="GeneID" id="98122202"/>
<evidence type="ECO:0000256" key="1">
    <source>
        <dbReference type="SAM" id="SignalP"/>
    </source>
</evidence>
<protein>
    <submittedName>
        <fullName evidence="2">Uncharacterized protein</fullName>
    </submittedName>
</protein>
<dbReference type="Proteomes" id="UP001600064">
    <property type="component" value="Unassembled WGS sequence"/>
</dbReference>
<sequence length="102" mass="11104">MKAALLLVSLGTVASAWKLVLTGHHGGTLRRNGEGPLSCTQLGVGVRVIRAKFDETNKSTAPSKRYLLYKDENCGRVHYTGGPGQAEFDKLRPPFYKSVSVE</sequence>
<keyword evidence="1" id="KW-0732">Signal</keyword>
<dbReference type="RefSeq" id="XP_070870755.1">
    <property type="nucleotide sequence ID" value="XM_071007558.1"/>
</dbReference>
<name>A0ABR4DQ03_9PEZI</name>
<dbReference type="EMBL" id="JAZGUE010000001">
    <property type="protein sequence ID" value="KAL2272031.1"/>
    <property type="molecule type" value="Genomic_DNA"/>
</dbReference>
<reference evidence="2 3" key="1">
    <citation type="journal article" date="2024" name="Commun. Biol.">
        <title>Comparative genomic analysis of thermophilic fungi reveals convergent evolutionary adaptations and gene losses.</title>
        <authorList>
            <person name="Steindorff A.S."/>
            <person name="Aguilar-Pontes M.V."/>
            <person name="Robinson A.J."/>
            <person name="Andreopoulos B."/>
            <person name="LaButti K."/>
            <person name="Kuo A."/>
            <person name="Mondo S."/>
            <person name="Riley R."/>
            <person name="Otillar R."/>
            <person name="Haridas S."/>
            <person name="Lipzen A."/>
            <person name="Grimwood J."/>
            <person name="Schmutz J."/>
            <person name="Clum A."/>
            <person name="Reid I.D."/>
            <person name="Moisan M.C."/>
            <person name="Butler G."/>
            <person name="Nguyen T.T.M."/>
            <person name="Dewar K."/>
            <person name="Conant G."/>
            <person name="Drula E."/>
            <person name="Henrissat B."/>
            <person name="Hansel C."/>
            <person name="Singer S."/>
            <person name="Hutchinson M.I."/>
            <person name="de Vries R.P."/>
            <person name="Natvig D.O."/>
            <person name="Powell A.J."/>
            <person name="Tsang A."/>
            <person name="Grigoriev I.V."/>
        </authorList>
    </citation>
    <scope>NUCLEOTIDE SEQUENCE [LARGE SCALE GENOMIC DNA]</scope>
    <source>
        <strain evidence="2 3">ATCC 22073</strain>
    </source>
</reference>
<proteinExistence type="predicted"/>
<evidence type="ECO:0000313" key="3">
    <source>
        <dbReference type="Proteomes" id="UP001600064"/>
    </source>
</evidence>
<keyword evidence="3" id="KW-1185">Reference proteome</keyword>
<organism evidence="2 3">
    <name type="scientific">Remersonia thermophila</name>
    <dbReference type="NCBI Taxonomy" id="72144"/>
    <lineage>
        <taxon>Eukaryota</taxon>
        <taxon>Fungi</taxon>
        <taxon>Dikarya</taxon>
        <taxon>Ascomycota</taxon>
        <taxon>Pezizomycotina</taxon>
        <taxon>Sordariomycetes</taxon>
        <taxon>Sordariomycetidae</taxon>
        <taxon>Sordariales</taxon>
        <taxon>Sordariales incertae sedis</taxon>
        <taxon>Remersonia</taxon>
    </lineage>
</organism>
<feature type="chain" id="PRO_5045325694" evidence="1">
    <location>
        <begin position="17"/>
        <end position="102"/>
    </location>
</feature>